<dbReference type="InterPro" id="IPR045056">
    <property type="entry name" value="Nop56/Nop58"/>
</dbReference>
<dbReference type="OrthoDB" id="6780543at2759"/>
<evidence type="ECO:0000256" key="4">
    <source>
        <dbReference type="ARBA" id="ARBA00023242"/>
    </source>
</evidence>
<dbReference type="FunFam" id="1.10.246.90:FF:000001">
    <property type="entry name" value="Nucleolar protein 56"/>
    <property type="match status" value="1"/>
</dbReference>
<comment type="function">
    <text evidence="6">Required for 60S ribosomal subunit synthesis.</text>
</comment>
<dbReference type="EMBL" id="ML978125">
    <property type="protein sequence ID" value="KAF2099981.1"/>
    <property type="molecule type" value="Genomic_DNA"/>
</dbReference>
<dbReference type="Gene3D" id="1.10.246.90">
    <property type="entry name" value="Nop domain"/>
    <property type="match status" value="1"/>
</dbReference>
<dbReference type="AlphaFoldDB" id="A0A9P4IDS6"/>
<proteinExistence type="inferred from homology"/>
<feature type="compositionally biased region" description="Basic and acidic residues" evidence="7">
    <location>
        <begin position="467"/>
        <end position="478"/>
    </location>
</feature>
<dbReference type="PANTHER" id="PTHR10894:SF0">
    <property type="entry name" value="NUCLEOLAR PROTEIN 56"/>
    <property type="match status" value="1"/>
</dbReference>
<dbReference type="InterPro" id="IPR012976">
    <property type="entry name" value="NOSIC"/>
</dbReference>
<dbReference type="PROSITE" id="PS51358">
    <property type="entry name" value="NOP"/>
    <property type="match status" value="1"/>
</dbReference>
<evidence type="ECO:0000256" key="6">
    <source>
        <dbReference type="ARBA" id="ARBA00056216"/>
    </source>
</evidence>
<keyword evidence="3" id="KW-0690">Ribosome biogenesis</keyword>
<dbReference type="InterPro" id="IPR002687">
    <property type="entry name" value="Nop_dom"/>
</dbReference>
<reference evidence="9" key="1">
    <citation type="journal article" date="2020" name="Stud. Mycol.">
        <title>101 Dothideomycetes genomes: a test case for predicting lifestyles and emergence of pathogens.</title>
        <authorList>
            <person name="Haridas S."/>
            <person name="Albert R."/>
            <person name="Binder M."/>
            <person name="Bloem J."/>
            <person name="Labutti K."/>
            <person name="Salamov A."/>
            <person name="Andreopoulos B."/>
            <person name="Baker S."/>
            <person name="Barry K."/>
            <person name="Bills G."/>
            <person name="Bluhm B."/>
            <person name="Cannon C."/>
            <person name="Castanera R."/>
            <person name="Culley D."/>
            <person name="Daum C."/>
            <person name="Ezra D."/>
            <person name="Gonzalez J."/>
            <person name="Henrissat B."/>
            <person name="Kuo A."/>
            <person name="Liang C."/>
            <person name="Lipzen A."/>
            <person name="Lutzoni F."/>
            <person name="Magnuson J."/>
            <person name="Mondo S."/>
            <person name="Nolan M."/>
            <person name="Ohm R."/>
            <person name="Pangilinan J."/>
            <person name="Park H.-J."/>
            <person name="Ramirez L."/>
            <person name="Alfaro M."/>
            <person name="Sun H."/>
            <person name="Tritt A."/>
            <person name="Yoshinaga Y."/>
            <person name="Zwiers L.-H."/>
            <person name="Turgeon B."/>
            <person name="Goodwin S."/>
            <person name="Spatafora J."/>
            <person name="Crous P."/>
            <person name="Grigoriev I."/>
        </authorList>
    </citation>
    <scope>NUCLEOTIDE SEQUENCE</scope>
    <source>
        <strain evidence="9">CBS 133067</strain>
    </source>
</reference>
<evidence type="ECO:0000313" key="10">
    <source>
        <dbReference type="Proteomes" id="UP000799772"/>
    </source>
</evidence>
<accession>A0A9P4IDS6</accession>
<dbReference type="PANTHER" id="PTHR10894">
    <property type="entry name" value="NUCLEOLAR PROTEIN 5 NUCLEOLAR PROTEIN NOP5 NOP58"/>
    <property type="match status" value="1"/>
</dbReference>
<feature type="region of interest" description="Disordered" evidence="7">
    <location>
        <begin position="448"/>
        <end position="521"/>
    </location>
</feature>
<dbReference type="SUPFAM" id="SSF89124">
    <property type="entry name" value="Nop domain"/>
    <property type="match status" value="1"/>
</dbReference>
<organism evidence="9 10">
    <name type="scientific">Rhizodiscina lignyota</name>
    <dbReference type="NCBI Taxonomy" id="1504668"/>
    <lineage>
        <taxon>Eukaryota</taxon>
        <taxon>Fungi</taxon>
        <taxon>Dikarya</taxon>
        <taxon>Ascomycota</taxon>
        <taxon>Pezizomycotina</taxon>
        <taxon>Dothideomycetes</taxon>
        <taxon>Pleosporomycetidae</taxon>
        <taxon>Aulographales</taxon>
        <taxon>Rhizodiscinaceae</taxon>
        <taxon>Rhizodiscina</taxon>
    </lineage>
</organism>
<dbReference type="InterPro" id="IPR012974">
    <property type="entry name" value="NOP58/56_N"/>
</dbReference>
<dbReference type="SMART" id="SM00931">
    <property type="entry name" value="NOSIC"/>
    <property type="match status" value="1"/>
</dbReference>
<dbReference type="GO" id="GO:0032040">
    <property type="term" value="C:small-subunit processome"/>
    <property type="evidence" value="ECO:0007669"/>
    <property type="project" value="InterPro"/>
</dbReference>
<dbReference type="Pfam" id="PF01798">
    <property type="entry name" value="Nop"/>
    <property type="match status" value="1"/>
</dbReference>
<dbReference type="GO" id="GO:0031428">
    <property type="term" value="C:box C/D methylation guide snoRNP complex"/>
    <property type="evidence" value="ECO:0007669"/>
    <property type="project" value="InterPro"/>
</dbReference>
<dbReference type="InterPro" id="IPR036070">
    <property type="entry name" value="Nop_dom_sf"/>
</dbReference>
<keyword evidence="10" id="KW-1185">Reference proteome</keyword>
<protein>
    <recommendedName>
        <fullName evidence="5">Nucleolar protein 56</fullName>
    </recommendedName>
</protein>
<evidence type="ECO:0000256" key="2">
    <source>
        <dbReference type="ARBA" id="ARBA00009211"/>
    </source>
</evidence>
<feature type="domain" description="Nop" evidence="8">
    <location>
        <begin position="300"/>
        <end position="418"/>
    </location>
</feature>
<sequence length="521" mass="57695">MAVDYLLSESGVGYAIFKVKIQADTIGNQLKEVQSKVQDLSTFGKMVELVSFAPFQGASHALENANDISEGIVSNFLKTLIATNIPNAGKKHKPVLGVADKALAGNIKADFPHIECETSETSNIVADLLRGLRLHSEKLLNQLQEGDIDRSQRGVGHAYSRAKVKFSVQKNDNHIIQAIATLDQLDKDVNQFSMRVREWYSWHFPELVKIVSDNQQYSKLVIFIGDKKSLSEEKLYALAELVNDDETVAKSIIEAARVSMGRDISEQDMATVLSFANRAVKLANYRKDLHNYLVTKMGVVAPNLGALIGETIGARLISKAGSLTNLAKYPASTVQILGAEKALFRALKTKGNTPKYGLIYHSSFIGRAPARHKGRISRFLANKTSVAARIDQFSEVPTAKFGEALKKQVDDRVEFYTKGTQPMKNIDVMQSAMESVRNELNISDPTAAAASDEEMADGVTSQATQQAERRKAEKEEKKAMKKKKKSKSVDVKKDKKDKKRKHGDEKAGGEEKKKKKKIRNE</sequence>
<dbReference type="Gene3D" id="1.10.287.4070">
    <property type="match status" value="1"/>
</dbReference>
<keyword evidence="4" id="KW-0539">Nucleus</keyword>
<evidence type="ECO:0000259" key="8">
    <source>
        <dbReference type="PROSITE" id="PS51358"/>
    </source>
</evidence>
<evidence type="ECO:0000313" key="9">
    <source>
        <dbReference type="EMBL" id="KAF2099981.1"/>
    </source>
</evidence>
<dbReference type="GO" id="GO:0030515">
    <property type="term" value="F:snoRNA binding"/>
    <property type="evidence" value="ECO:0007669"/>
    <property type="project" value="InterPro"/>
</dbReference>
<comment type="subcellular location">
    <subcellularLocation>
        <location evidence="1">Nucleus</location>
        <location evidence="1">Nucleolus</location>
    </subcellularLocation>
</comment>
<comment type="similarity">
    <text evidence="2">Belongs to the NOP5/NOP56 family.</text>
</comment>
<gene>
    <name evidence="9" type="ORF">NA57DRAFT_65807</name>
</gene>
<dbReference type="Pfam" id="PF08156">
    <property type="entry name" value="NOP5NT"/>
    <property type="match status" value="1"/>
</dbReference>
<evidence type="ECO:0000256" key="3">
    <source>
        <dbReference type="ARBA" id="ARBA00022517"/>
    </source>
</evidence>
<dbReference type="InterPro" id="IPR042239">
    <property type="entry name" value="Nop_C"/>
</dbReference>
<evidence type="ECO:0000256" key="7">
    <source>
        <dbReference type="SAM" id="MobiDB-lite"/>
    </source>
</evidence>
<comment type="caution">
    <text evidence="9">The sequence shown here is derived from an EMBL/GenBank/DDBJ whole genome shotgun (WGS) entry which is preliminary data.</text>
</comment>
<evidence type="ECO:0000256" key="1">
    <source>
        <dbReference type="ARBA" id="ARBA00004604"/>
    </source>
</evidence>
<dbReference type="Proteomes" id="UP000799772">
    <property type="component" value="Unassembled WGS sequence"/>
</dbReference>
<feature type="compositionally biased region" description="Basic and acidic residues" evidence="7">
    <location>
        <begin position="502"/>
        <end position="512"/>
    </location>
</feature>
<dbReference type="FunFam" id="1.10.287.4070:FF:000002">
    <property type="entry name" value="Nucleolar protein 56"/>
    <property type="match status" value="1"/>
</dbReference>
<name>A0A9P4IDS6_9PEZI</name>
<evidence type="ECO:0000256" key="5">
    <source>
        <dbReference type="ARBA" id="ARBA00040742"/>
    </source>
</evidence>
<dbReference type="GO" id="GO:0042254">
    <property type="term" value="P:ribosome biogenesis"/>
    <property type="evidence" value="ECO:0007669"/>
    <property type="project" value="UniProtKB-KW"/>
</dbReference>